<organism evidence="2 3">
    <name type="scientific">Eggerthia catenaformis OT 569 = DSM 20559</name>
    <dbReference type="NCBI Taxonomy" id="999415"/>
    <lineage>
        <taxon>Bacteria</taxon>
        <taxon>Bacillati</taxon>
        <taxon>Bacillota</taxon>
        <taxon>Erysipelotrichia</taxon>
        <taxon>Erysipelotrichales</taxon>
        <taxon>Coprobacillaceae</taxon>
        <taxon>Eggerthia</taxon>
    </lineage>
</organism>
<dbReference type="Pfam" id="PF02492">
    <property type="entry name" value="cobW"/>
    <property type="match status" value="1"/>
</dbReference>
<comment type="caution">
    <text evidence="2">The sequence shown here is derived from an EMBL/GenBank/DDBJ whole genome shotgun (WGS) entry which is preliminary data.</text>
</comment>
<dbReference type="Gene3D" id="3.40.50.300">
    <property type="entry name" value="P-loop containing nucleotide triphosphate hydrolases"/>
    <property type="match status" value="1"/>
</dbReference>
<keyword evidence="3" id="KW-1185">Reference proteome</keyword>
<dbReference type="InterPro" id="IPR051316">
    <property type="entry name" value="Zinc-reg_GTPase_activator"/>
</dbReference>
<evidence type="ECO:0000313" key="3">
    <source>
        <dbReference type="Proteomes" id="UP000011758"/>
    </source>
</evidence>
<dbReference type="GO" id="GO:0005737">
    <property type="term" value="C:cytoplasm"/>
    <property type="evidence" value="ECO:0007669"/>
    <property type="project" value="TreeGrafter"/>
</dbReference>
<sequence>MSKVDIISGFLGAGKTTLIKKFINESLKDEKVVLIENEFGEIGIDGSFMRDADIQVNELSQGCICCSLVGDFEKSLKEVLDKYKPDHIIIEPSGVGKLSDIIDAIEKVNDKRLELNSFLTVVDAKKCKMYHKNFGEFFNNQIASASIVVLSRTQDVTEDKLAEDLKIIKELNKHAPIITTPWDSLTAEQILKAADNKETLEKALIAAEKEHRYSVHHHHHEHECCHHHHDEEHECHHHHHDEEHECHHHHHDEEHECHHHHHDETHPHTDDGDTKLYYNEEDAHDADEIFQSIGIETIHPFSKTELSAKLETLSRDESLGNILRSKGIVRGIDDKWLEFDFVAGDYEIRETTPDVSGRLCVIGENLDANKLYDLMKG</sequence>
<dbReference type="EMBL" id="AGEJ01000005">
    <property type="protein sequence ID" value="EMD17411.1"/>
    <property type="molecule type" value="Genomic_DNA"/>
</dbReference>
<dbReference type="InterPro" id="IPR027417">
    <property type="entry name" value="P-loop_NTPase"/>
</dbReference>
<accession>M2Q5A9</accession>
<dbReference type="eggNOG" id="COG0523">
    <property type="taxonomic scope" value="Bacteria"/>
</dbReference>
<gene>
    <name evidence="2" type="ORF">HMPREF9943_00198</name>
</gene>
<dbReference type="SMART" id="SM00833">
    <property type="entry name" value="CobW_C"/>
    <property type="match status" value="1"/>
</dbReference>
<evidence type="ECO:0000259" key="1">
    <source>
        <dbReference type="SMART" id="SM00833"/>
    </source>
</evidence>
<reference evidence="2 3" key="1">
    <citation type="submission" date="2013-02" db="EMBL/GenBank/DDBJ databases">
        <title>The Genome Sequence of Lactobacillus catenaformis F0143.</title>
        <authorList>
            <consortium name="The Broad Institute Genome Sequencing Platform"/>
            <person name="Earl A."/>
            <person name="Ward D."/>
            <person name="Feldgarden M."/>
            <person name="Gevers D."/>
            <person name="Izard J."/>
            <person name="Blanton J.M."/>
            <person name="Mathney J."/>
            <person name="Dewhirst F.E."/>
            <person name="Young S.K."/>
            <person name="Zeng Q."/>
            <person name="Gargeya S."/>
            <person name="Fitzgerald M."/>
            <person name="Haas B."/>
            <person name="Abouelleil A."/>
            <person name="Alvarado L."/>
            <person name="Arachchi H.M."/>
            <person name="Berlin A."/>
            <person name="Chapman S.B."/>
            <person name="Gearin G."/>
            <person name="Goldberg J."/>
            <person name="Griggs A."/>
            <person name="Gujja S."/>
            <person name="Hansen M."/>
            <person name="Heiman D."/>
            <person name="Howarth C."/>
            <person name="Larimer J."/>
            <person name="Lui A."/>
            <person name="MacDonald P.J.P."/>
            <person name="McCowen C."/>
            <person name="Montmayeur A."/>
            <person name="Murphy C."/>
            <person name="Neiman D."/>
            <person name="Pearson M."/>
            <person name="Priest M."/>
            <person name="Roberts A."/>
            <person name="Saif S."/>
            <person name="Shea T."/>
            <person name="Sisk P."/>
            <person name="Stolte C."/>
            <person name="Sykes S."/>
            <person name="Wortman J."/>
            <person name="Nusbaum C."/>
            <person name="Birren B."/>
        </authorList>
    </citation>
    <scope>NUCLEOTIDE SEQUENCE [LARGE SCALE GENOMIC DNA]</scope>
    <source>
        <strain evidence="2 3">OT 569</strain>
    </source>
</reference>
<dbReference type="BioCyc" id="ECAT999415-HMP:GTTI-207-MONOMER"/>
<dbReference type="InterPro" id="IPR011629">
    <property type="entry name" value="CobW-like_C"/>
</dbReference>
<evidence type="ECO:0000313" key="2">
    <source>
        <dbReference type="EMBL" id="EMD17411.1"/>
    </source>
</evidence>
<dbReference type="Pfam" id="PF07683">
    <property type="entry name" value="CobW_C"/>
    <property type="match status" value="1"/>
</dbReference>
<dbReference type="PANTHER" id="PTHR13748">
    <property type="entry name" value="COBW-RELATED"/>
    <property type="match status" value="1"/>
</dbReference>
<proteinExistence type="predicted"/>
<dbReference type="RefSeq" id="WP_004801209.1">
    <property type="nucleotide sequence ID" value="NZ_KB446646.1"/>
</dbReference>
<dbReference type="SUPFAM" id="SSF52540">
    <property type="entry name" value="P-loop containing nucleoside triphosphate hydrolases"/>
    <property type="match status" value="1"/>
</dbReference>
<name>M2Q5A9_9FIRM</name>
<feature type="domain" description="CobW C-terminal" evidence="1">
    <location>
        <begin position="290"/>
        <end position="377"/>
    </location>
</feature>
<dbReference type="OrthoDB" id="9808822at2"/>
<dbReference type="AlphaFoldDB" id="M2Q5A9"/>
<dbReference type="STRING" id="999415.HMPREF9943_00198"/>
<dbReference type="InterPro" id="IPR003495">
    <property type="entry name" value="CobW/HypB/UreG_nucleotide-bd"/>
</dbReference>
<dbReference type="CDD" id="cd03112">
    <property type="entry name" value="CobW-like"/>
    <property type="match status" value="1"/>
</dbReference>
<protein>
    <recommendedName>
        <fullName evidence="1">CobW C-terminal domain-containing protein</fullName>
    </recommendedName>
</protein>
<dbReference type="PANTHER" id="PTHR13748:SF62">
    <property type="entry name" value="COBW DOMAIN-CONTAINING PROTEIN"/>
    <property type="match status" value="1"/>
</dbReference>
<dbReference type="Proteomes" id="UP000011758">
    <property type="component" value="Unassembled WGS sequence"/>
</dbReference>
<dbReference type="PATRIC" id="fig|999415.3.peg.198"/>
<dbReference type="SUPFAM" id="SSF90002">
    <property type="entry name" value="Hypothetical protein YjiA, C-terminal domain"/>
    <property type="match status" value="1"/>
</dbReference>